<dbReference type="AlphaFoldDB" id="Q0FJP0"/>
<comment type="caution">
    <text evidence="1">The sequence shown here is derived from an EMBL/GenBank/DDBJ whole genome shotgun (WGS) entry which is preliminary data.</text>
</comment>
<sequence>MTDQLPAPDVSVRNNDLSNAPGLPLILVVRNERPFLPDFLKHYRALGVKRFFILDDASDDGTPDYLLDQPDVCLLSSTSRYGDIPPEERRPGIVRNKGDLRMIHVWRTELMDRFCMNQWALQCDIDEFLLLPDGKTLSDVIARLEAEGANGAWAGMIDLYPRNIADLAIYPESGFTWPAAEWFFDGVRHFSLRAGKPPRHRYVGVRHRLDVAYAGKEDIGMKNRLKLRLLGARKAPSGTLVKPLIQKWRSGQAFYSSHRTTLALSHRILLPLLHYRYTPAMLRKLEWAPQAGGYSKGNKDYLRINAMLSKMREENASFLGPRSVPLTGWDSLEKTGNAVW</sequence>
<organism evidence="1 2">
    <name type="scientific">Salipiger bermudensis (strain DSM 26914 / JCM 13377 / KCTC 12554 / HTCC2601)</name>
    <name type="common">Pelagibaca bermudensis</name>
    <dbReference type="NCBI Taxonomy" id="314265"/>
    <lineage>
        <taxon>Bacteria</taxon>
        <taxon>Pseudomonadati</taxon>
        <taxon>Pseudomonadota</taxon>
        <taxon>Alphaproteobacteria</taxon>
        <taxon>Rhodobacterales</taxon>
        <taxon>Roseobacteraceae</taxon>
        <taxon>Salipiger</taxon>
    </lineage>
</organism>
<reference evidence="1 2" key="1">
    <citation type="journal article" date="2010" name="J. Bacteriol.">
        <title>Genome sequences of Pelagibaca bermudensis HTCC2601T and Maritimibacter alkaliphilus HTCC2654T, the type strains of two marine Roseobacter genera.</title>
        <authorList>
            <person name="Thrash J.C."/>
            <person name="Cho J.C."/>
            <person name="Ferriera S."/>
            <person name="Johnson J."/>
            <person name="Vergin K.L."/>
            <person name="Giovannoni S.J."/>
        </authorList>
    </citation>
    <scope>NUCLEOTIDE SEQUENCE [LARGE SCALE GENOMIC DNA]</scope>
    <source>
        <strain evidence="2">DSM 26914 / JCM 13377 / KCTC 12554 / HTCC2601</strain>
    </source>
</reference>
<protein>
    <recommendedName>
        <fullName evidence="3">Glycosyl transferase, group 2 family protein</fullName>
    </recommendedName>
</protein>
<proteinExistence type="predicted"/>
<evidence type="ECO:0000313" key="1">
    <source>
        <dbReference type="EMBL" id="EAU44397.1"/>
    </source>
</evidence>
<dbReference type="EMBL" id="AATQ01000047">
    <property type="protein sequence ID" value="EAU44397.1"/>
    <property type="molecule type" value="Genomic_DNA"/>
</dbReference>
<evidence type="ECO:0000313" key="2">
    <source>
        <dbReference type="Proteomes" id="UP000006230"/>
    </source>
</evidence>
<dbReference type="Proteomes" id="UP000006230">
    <property type="component" value="Unassembled WGS sequence"/>
</dbReference>
<accession>Q0FJP0</accession>
<name>Q0FJP0_SALBH</name>
<dbReference type="RefSeq" id="WP_007800752.1">
    <property type="nucleotide sequence ID" value="NZ_DS022276.1"/>
</dbReference>
<dbReference type="HOGENOM" id="CLU_815985_0_0_5"/>
<gene>
    <name evidence="1" type="ORF">R2601_25646</name>
</gene>
<dbReference type="eggNOG" id="COG0463">
    <property type="taxonomic scope" value="Bacteria"/>
</dbReference>
<keyword evidence="2" id="KW-1185">Reference proteome</keyword>
<dbReference type="CDD" id="cd00761">
    <property type="entry name" value="Glyco_tranf_GTA_type"/>
    <property type="match status" value="1"/>
</dbReference>
<evidence type="ECO:0008006" key="3">
    <source>
        <dbReference type="Google" id="ProtNLM"/>
    </source>
</evidence>
<dbReference type="Pfam" id="PF13704">
    <property type="entry name" value="Glyco_tranf_2_4"/>
    <property type="match status" value="1"/>
</dbReference>
<dbReference type="STRING" id="314265.R2601_25646"/>